<evidence type="ECO:0000256" key="1">
    <source>
        <dbReference type="SAM" id="Phobius"/>
    </source>
</evidence>
<feature type="transmembrane region" description="Helical" evidence="1">
    <location>
        <begin position="21"/>
        <end position="42"/>
    </location>
</feature>
<name>A0A7M5X4M8_9CNID</name>
<proteinExistence type="predicted"/>
<reference evidence="2" key="1">
    <citation type="submission" date="2021-01" db="UniProtKB">
        <authorList>
            <consortium name="EnsemblMetazoa"/>
        </authorList>
    </citation>
    <scope>IDENTIFICATION</scope>
</reference>
<keyword evidence="3" id="KW-1185">Reference proteome</keyword>
<dbReference type="AlphaFoldDB" id="A0A7M5X4M8"/>
<organism evidence="2 3">
    <name type="scientific">Clytia hemisphaerica</name>
    <dbReference type="NCBI Taxonomy" id="252671"/>
    <lineage>
        <taxon>Eukaryota</taxon>
        <taxon>Metazoa</taxon>
        <taxon>Cnidaria</taxon>
        <taxon>Hydrozoa</taxon>
        <taxon>Hydroidolina</taxon>
        <taxon>Leptothecata</taxon>
        <taxon>Obeliida</taxon>
        <taxon>Clytiidae</taxon>
        <taxon>Clytia</taxon>
    </lineage>
</organism>
<dbReference type="Proteomes" id="UP000594262">
    <property type="component" value="Unplaced"/>
</dbReference>
<protein>
    <submittedName>
        <fullName evidence="2">Uncharacterized protein</fullName>
    </submittedName>
</protein>
<keyword evidence="1" id="KW-0472">Membrane</keyword>
<evidence type="ECO:0000313" key="3">
    <source>
        <dbReference type="Proteomes" id="UP000594262"/>
    </source>
</evidence>
<accession>A0A7M5X4M8</accession>
<dbReference type="EnsemblMetazoa" id="CLYHEMT017929.1">
    <property type="protein sequence ID" value="CLYHEMP017929.1"/>
    <property type="gene ID" value="CLYHEMG017929"/>
</dbReference>
<keyword evidence="1" id="KW-1133">Transmembrane helix</keyword>
<sequence>MNEETETKKRGGIGKMPLIKILFAVFSVFSLLVNAGSIGYNYPSESIENTCKDQASGACIGNGKATPEPSLFSRCWNTKFDQCVDIHYLTDQWNRDDSNCISQYHSVDVCYQNEAEVEVCVTVIYEVFLCH</sequence>
<evidence type="ECO:0000313" key="2">
    <source>
        <dbReference type="EnsemblMetazoa" id="CLYHEMP017929.1"/>
    </source>
</evidence>
<keyword evidence="1" id="KW-0812">Transmembrane</keyword>